<dbReference type="Gramene" id="ONK73292">
    <property type="protein sequence ID" value="ONK73292"/>
    <property type="gene ID" value="A4U43_C04F29410"/>
</dbReference>
<dbReference type="EMBL" id="CM007384">
    <property type="protein sequence ID" value="ONK73292.1"/>
    <property type="molecule type" value="Genomic_DNA"/>
</dbReference>
<gene>
    <name evidence="2" type="ORF">A4U43_C04F29410</name>
</gene>
<accession>A0A5P1F536</accession>
<dbReference type="AlphaFoldDB" id="A0A5P1F536"/>
<evidence type="ECO:0000256" key="1">
    <source>
        <dbReference type="SAM" id="Coils"/>
    </source>
</evidence>
<organism evidence="2 3">
    <name type="scientific">Asparagus officinalis</name>
    <name type="common">Garden asparagus</name>
    <dbReference type="NCBI Taxonomy" id="4686"/>
    <lineage>
        <taxon>Eukaryota</taxon>
        <taxon>Viridiplantae</taxon>
        <taxon>Streptophyta</taxon>
        <taxon>Embryophyta</taxon>
        <taxon>Tracheophyta</taxon>
        <taxon>Spermatophyta</taxon>
        <taxon>Magnoliopsida</taxon>
        <taxon>Liliopsida</taxon>
        <taxon>Asparagales</taxon>
        <taxon>Asparagaceae</taxon>
        <taxon>Asparagoideae</taxon>
        <taxon>Asparagus</taxon>
    </lineage>
</organism>
<sequence>MATAQARLEAALQQKEKFELKSTELAKEWDLKVAELEAKMTKGVTGGGDGSRWLVWSRSASKSEWAEFIGLAGEDGAVAREGGGSQCEVAAGLSGGDVDGN</sequence>
<feature type="coiled-coil region" evidence="1">
    <location>
        <begin position="1"/>
        <end position="28"/>
    </location>
</feature>
<keyword evidence="3" id="KW-1185">Reference proteome</keyword>
<proteinExistence type="predicted"/>
<evidence type="ECO:0000313" key="3">
    <source>
        <dbReference type="Proteomes" id="UP000243459"/>
    </source>
</evidence>
<dbReference type="Proteomes" id="UP000243459">
    <property type="component" value="Chromosome 4"/>
</dbReference>
<keyword evidence="1" id="KW-0175">Coiled coil</keyword>
<reference evidence="3" key="1">
    <citation type="journal article" date="2017" name="Nat. Commun.">
        <title>The asparagus genome sheds light on the origin and evolution of a young Y chromosome.</title>
        <authorList>
            <person name="Harkess A."/>
            <person name="Zhou J."/>
            <person name="Xu C."/>
            <person name="Bowers J.E."/>
            <person name="Van der Hulst R."/>
            <person name="Ayyampalayam S."/>
            <person name="Mercati F."/>
            <person name="Riccardi P."/>
            <person name="McKain M.R."/>
            <person name="Kakrana A."/>
            <person name="Tang H."/>
            <person name="Ray J."/>
            <person name="Groenendijk J."/>
            <person name="Arikit S."/>
            <person name="Mathioni S.M."/>
            <person name="Nakano M."/>
            <person name="Shan H."/>
            <person name="Telgmann-Rauber A."/>
            <person name="Kanno A."/>
            <person name="Yue Z."/>
            <person name="Chen H."/>
            <person name="Li W."/>
            <person name="Chen Y."/>
            <person name="Xu X."/>
            <person name="Zhang Y."/>
            <person name="Luo S."/>
            <person name="Chen H."/>
            <person name="Gao J."/>
            <person name="Mao Z."/>
            <person name="Pires J.C."/>
            <person name="Luo M."/>
            <person name="Kudrna D."/>
            <person name="Wing R.A."/>
            <person name="Meyers B.C."/>
            <person name="Yi K."/>
            <person name="Kong H."/>
            <person name="Lavrijsen P."/>
            <person name="Sunseri F."/>
            <person name="Falavigna A."/>
            <person name="Ye Y."/>
            <person name="Leebens-Mack J.H."/>
            <person name="Chen G."/>
        </authorList>
    </citation>
    <scope>NUCLEOTIDE SEQUENCE [LARGE SCALE GENOMIC DNA]</scope>
    <source>
        <strain evidence="3">cv. DH0086</strain>
    </source>
</reference>
<protein>
    <submittedName>
        <fullName evidence="2">Uncharacterized protein</fullName>
    </submittedName>
</protein>
<evidence type="ECO:0000313" key="2">
    <source>
        <dbReference type="EMBL" id="ONK73292.1"/>
    </source>
</evidence>
<name>A0A5P1F536_ASPOF</name>